<proteinExistence type="predicted"/>
<protein>
    <submittedName>
        <fullName evidence="2">Uncharacterized protein</fullName>
    </submittedName>
</protein>
<organism evidence="2 3">
    <name type="scientific">Pneumocystis murina (strain B123)</name>
    <name type="common">Mouse pneumocystis pneumonia agent</name>
    <name type="synonym">Pneumocystis carinii f. sp. muris</name>
    <dbReference type="NCBI Taxonomy" id="1069680"/>
    <lineage>
        <taxon>Eukaryota</taxon>
        <taxon>Fungi</taxon>
        <taxon>Dikarya</taxon>
        <taxon>Ascomycota</taxon>
        <taxon>Taphrinomycotina</taxon>
        <taxon>Pneumocystomycetes</taxon>
        <taxon>Pneumocystaceae</taxon>
        <taxon>Pneumocystis</taxon>
    </lineage>
</organism>
<dbReference type="HOGENOM" id="CLU_1008720_0_0_1"/>
<evidence type="ECO:0000256" key="1">
    <source>
        <dbReference type="SAM" id="Phobius"/>
    </source>
</evidence>
<evidence type="ECO:0000313" key="3">
    <source>
        <dbReference type="Proteomes" id="UP000011958"/>
    </source>
</evidence>
<feature type="transmembrane region" description="Helical" evidence="1">
    <location>
        <begin position="93"/>
        <end position="114"/>
    </location>
</feature>
<dbReference type="AlphaFoldDB" id="M7NWL6"/>
<dbReference type="Proteomes" id="UP000011958">
    <property type="component" value="Unassembled WGS sequence"/>
</dbReference>
<keyword evidence="1" id="KW-0472">Membrane</keyword>
<reference evidence="3" key="1">
    <citation type="journal article" date="2016" name="Nat. Commun.">
        <title>Genome analysis of three Pneumocystis species reveals adaptation mechanisms to life exclusively in mammalian hosts.</title>
        <authorList>
            <person name="Ma L."/>
            <person name="Chen Z."/>
            <person name="Huang D.W."/>
            <person name="Kutty G."/>
            <person name="Ishihara M."/>
            <person name="Wang H."/>
            <person name="Abouelleil A."/>
            <person name="Bishop L."/>
            <person name="Davey E."/>
            <person name="Deng R."/>
            <person name="Deng X."/>
            <person name="Fan L."/>
            <person name="Fantoni G."/>
            <person name="Fitzgerald M."/>
            <person name="Gogineni E."/>
            <person name="Goldberg J.M."/>
            <person name="Handley G."/>
            <person name="Hu X."/>
            <person name="Huber C."/>
            <person name="Jiao X."/>
            <person name="Jones K."/>
            <person name="Levin J.Z."/>
            <person name="Liu Y."/>
            <person name="Macdonald P."/>
            <person name="Melnikov A."/>
            <person name="Raley C."/>
            <person name="Sassi M."/>
            <person name="Sherman B.T."/>
            <person name="Song X."/>
            <person name="Sykes S."/>
            <person name="Tran B."/>
            <person name="Walsh L."/>
            <person name="Xia Y."/>
            <person name="Yang J."/>
            <person name="Young S."/>
            <person name="Zeng Q."/>
            <person name="Zheng X."/>
            <person name="Stephens R."/>
            <person name="Nusbaum C."/>
            <person name="Birren B.W."/>
            <person name="Azadi P."/>
            <person name="Lempicki R.A."/>
            <person name="Cuomo C.A."/>
            <person name="Kovacs J.A."/>
        </authorList>
    </citation>
    <scope>NUCLEOTIDE SEQUENCE [LARGE SCALE GENOMIC DNA]</scope>
    <source>
        <strain evidence="3">B123</strain>
    </source>
</reference>
<dbReference type="STRING" id="1069680.M7NWL6"/>
<evidence type="ECO:0000313" key="2">
    <source>
        <dbReference type="EMBL" id="EMR11546.1"/>
    </source>
</evidence>
<keyword evidence="3" id="KW-1185">Reference proteome</keyword>
<sequence>MSTLVPIILHGPTMLLLMLLSIICSSINDLRPVQIHPHIISQKFSVIPLSLTIFKDMIATRENNSYTNFETSWKPLENITYRYIFIMENFKCILFYCIYLWMLGTGISLINSSINLSQVHSFYDILSALSSHLIRTVLKATNIFLKRIGLLLRKLSDILFLLIILENPFLFQRIYRDESNNIIKHTFSYISSLSNEIHRYIINWLYSYDTNILYKKIQLCNSFIFRRLYKYTQRLSARMITLLLTSNNQKTSFFLSEFYNTMVDYIDLVADFDTWE</sequence>
<name>M7NWL6_PNEMU</name>
<dbReference type="OrthoDB" id="8068875at2759"/>
<feature type="transmembrane region" description="Helical" evidence="1">
    <location>
        <begin position="6"/>
        <end position="27"/>
    </location>
</feature>
<keyword evidence="1" id="KW-0812">Transmembrane</keyword>
<dbReference type="VEuPathDB" id="FungiDB:PNEG_00554"/>
<comment type="caution">
    <text evidence="2">The sequence shown here is derived from an EMBL/GenBank/DDBJ whole genome shotgun (WGS) entry which is preliminary data.</text>
</comment>
<dbReference type="GeneID" id="19894252"/>
<dbReference type="EMBL" id="AFWA02000001">
    <property type="protein sequence ID" value="EMR11546.1"/>
    <property type="molecule type" value="Genomic_DNA"/>
</dbReference>
<dbReference type="RefSeq" id="XP_007872447.1">
    <property type="nucleotide sequence ID" value="XM_007874256.1"/>
</dbReference>
<keyword evidence="1" id="KW-1133">Transmembrane helix</keyword>
<gene>
    <name evidence="2" type="ORF">PNEG_00554</name>
</gene>
<accession>M7NWL6</accession>